<gene>
    <name evidence="2" type="ORF">KS419_11450</name>
</gene>
<name>A0ABS6JFE3_9BACI</name>
<accession>A0ABS6JFE3</accession>
<evidence type="ECO:0000313" key="2">
    <source>
        <dbReference type="EMBL" id="MBU9712356.1"/>
    </source>
</evidence>
<dbReference type="Proteomes" id="UP000784880">
    <property type="component" value="Unassembled WGS sequence"/>
</dbReference>
<dbReference type="RefSeq" id="WP_217066541.1">
    <property type="nucleotide sequence ID" value="NZ_JAHQCS010000097.1"/>
</dbReference>
<keyword evidence="1" id="KW-0812">Transmembrane</keyword>
<protein>
    <submittedName>
        <fullName evidence="2">Uncharacterized protein</fullName>
    </submittedName>
</protein>
<organism evidence="2 3">
    <name type="scientific">Evansella tamaricis</name>
    <dbReference type="NCBI Taxonomy" id="2069301"/>
    <lineage>
        <taxon>Bacteria</taxon>
        <taxon>Bacillati</taxon>
        <taxon>Bacillota</taxon>
        <taxon>Bacilli</taxon>
        <taxon>Bacillales</taxon>
        <taxon>Bacillaceae</taxon>
        <taxon>Evansella</taxon>
    </lineage>
</organism>
<comment type="caution">
    <text evidence="2">The sequence shown here is derived from an EMBL/GenBank/DDBJ whole genome shotgun (WGS) entry which is preliminary data.</text>
</comment>
<dbReference type="EMBL" id="JAHQCS010000097">
    <property type="protein sequence ID" value="MBU9712356.1"/>
    <property type="molecule type" value="Genomic_DNA"/>
</dbReference>
<keyword evidence="1" id="KW-0472">Membrane</keyword>
<proteinExistence type="predicted"/>
<reference evidence="2 3" key="1">
    <citation type="submission" date="2021-06" db="EMBL/GenBank/DDBJ databases">
        <title>Bacillus sp. RD4P76, an endophyte from a halophyte.</title>
        <authorList>
            <person name="Sun J.-Q."/>
        </authorList>
    </citation>
    <scope>NUCLEOTIDE SEQUENCE [LARGE SCALE GENOMIC DNA]</scope>
    <source>
        <strain evidence="2 3">CGMCC 1.15917</strain>
    </source>
</reference>
<sequence length="150" mass="16996">MEKMKKMKKTRLYVGIGLAIFGLAGITADFEAFAEEGFSRFASFLFLTLPVIGLGVYLIQSYFKKSNKIKNEFIERTTLQLVTKLNGKITVTDLAANSEMSITEAEKVLEDFSYRGIASRKLTERGATVYHFKTVMTTEEKESAKDIYEF</sequence>
<keyword evidence="3" id="KW-1185">Reference proteome</keyword>
<keyword evidence="1" id="KW-1133">Transmembrane helix</keyword>
<evidence type="ECO:0000256" key="1">
    <source>
        <dbReference type="SAM" id="Phobius"/>
    </source>
</evidence>
<evidence type="ECO:0000313" key="3">
    <source>
        <dbReference type="Proteomes" id="UP000784880"/>
    </source>
</evidence>
<feature type="transmembrane region" description="Helical" evidence="1">
    <location>
        <begin position="38"/>
        <end position="59"/>
    </location>
</feature>